<sequence length="438" mass="45107">MTTQRTTGPGTEGAARQVLARDGRTVDRPVGGGSGATFPLAYVRTGPRTDVPPVVVLPGGPGLASVLPYVRLRADAARRGLDVLMVEHRGIGLSRRDAGGAELPRSAVTVAAVVDDVAAVLDDAGVERAVLYGSSYGTYVAQVFGARHPDRVAAMVLDSPVLDPPGDLTLSRRHRRRLLWDGALRDGDDPALADVAAAVRALADDVPAAELAHVVQVVHEFAGPDVLHRLLLARRAGRLRAVWDRVASLGAGESEGTGVPFVMEPDLVAGIMYDELGFGLPPDGGPLDPQLAFADAAARHAGRDTAPPGGAATAGRDAPAGAVPTGPGTVDLPAALPAFAWPTAVLSGERDLRTPRPVAQRVVDLVPGAVLVPLTATGHSALDTHRRAALLAAHAATVGAVPRLPALADRLAALPRRGPSRLVGTAVTAVVRATTRHP</sequence>
<dbReference type="Gene3D" id="3.40.50.1820">
    <property type="entry name" value="alpha/beta hydrolase"/>
    <property type="match status" value="2"/>
</dbReference>
<dbReference type="PANTHER" id="PTHR43433:SF8">
    <property type="entry name" value="BIFUNCTIONAL LIPASE_ADENYLATE CYCLASE LIPJ"/>
    <property type="match status" value="1"/>
</dbReference>
<feature type="compositionally biased region" description="Low complexity" evidence="1">
    <location>
        <begin position="304"/>
        <end position="322"/>
    </location>
</feature>
<feature type="domain" description="AB hydrolase-1" evidence="2">
    <location>
        <begin position="52"/>
        <end position="175"/>
    </location>
</feature>
<dbReference type="InterPro" id="IPR050471">
    <property type="entry name" value="AB_hydrolase"/>
</dbReference>
<evidence type="ECO:0000256" key="1">
    <source>
        <dbReference type="SAM" id="MobiDB-lite"/>
    </source>
</evidence>
<gene>
    <name evidence="3" type="ORF">KKR89_05795</name>
</gene>
<reference evidence="3 4" key="1">
    <citation type="submission" date="2021-05" db="EMBL/GenBank/DDBJ databases">
        <title>Novel species in genus Cellulomonas.</title>
        <authorList>
            <person name="Zhang G."/>
        </authorList>
    </citation>
    <scope>NUCLEOTIDE SEQUENCE [LARGE SCALE GENOMIC DNA]</scope>
    <source>
        <strain evidence="4">zg-ZUI157</strain>
    </source>
</reference>
<evidence type="ECO:0000259" key="2">
    <source>
        <dbReference type="Pfam" id="PF00561"/>
    </source>
</evidence>
<keyword evidence="4" id="KW-1185">Reference proteome</keyword>
<feature type="region of interest" description="Disordered" evidence="1">
    <location>
        <begin position="300"/>
        <end position="322"/>
    </location>
</feature>
<dbReference type="Proteomes" id="UP000679335">
    <property type="component" value="Chromosome"/>
</dbReference>
<evidence type="ECO:0000313" key="4">
    <source>
        <dbReference type="Proteomes" id="UP000679335"/>
    </source>
</evidence>
<evidence type="ECO:0000313" key="3">
    <source>
        <dbReference type="EMBL" id="QWC17116.1"/>
    </source>
</evidence>
<dbReference type="GO" id="GO:0016787">
    <property type="term" value="F:hydrolase activity"/>
    <property type="evidence" value="ECO:0007669"/>
    <property type="project" value="UniProtKB-KW"/>
</dbReference>
<feature type="region of interest" description="Disordered" evidence="1">
    <location>
        <begin position="1"/>
        <end position="31"/>
    </location>
</feature>
<dbReference type="InterPro" id="IPR000073">
    <property type="entry name" value="AB_hydrolase_1"/>
</dbReference>
<accession>A0ABX8GN82</accession>
<organism evidence="3 4">
    <name type="scientific">Cellulomonas dongxiuzhuiae</name>
    <dbReference type="NCBI Taxonomy" id="2819979"/>
    <lineage>
        <taxon>Bacteria</taxon>
        <taxon>Bacillati</taxon>
        <taxon>Actinomycetota</taxon>
        <taxon>Actinomycetes</taxon>
        <taxon>Micrococcales</taxon>
        <taxon>Cellulomonadaceae</taxon>
        <taxon>Cellulomonas</taxon>
    </lineage>
</organism>
<keyword evidence="3" id="KW-0378">Hydrolase</keyword>
<dbReference type="SUPFAM" id="SSF53474">
    <property type="entry name" value="alpha/beta-Hydrolases"/>
    <property type="match status" value="1"/>
</dbReference>
<name>A0ABX8GN82_9CELL</name>
<proteinExistence type="predicted"/>
<dbReference type="InterPro" id="IPR029058">
    <property type="entry name" value="AB_hydrolase_fold"/>
</dbReference>
<dbReference type="Pfam" id="PF00561">
    <property type="entry name" value="Abhydrolase_1"/>
    <property type="match status" value="1"/>
</dbReference>
<dbReference type="EMBL" id="CP076023">
    <property type="protein sequence ID" value="QWC17116.1"/>
    <property type="molecule type" value="Genomic_DNA"/>
</dbReference>
<dbReference type="PANTHER" id="PTHR43433">
    <property type="entry name" value="HYDROLASE, ALPHA/BETA FOLD FAMILY PROTEIN"/>
    <property type="match status" value="1"/>
</dbReference>
<dbReference type="RefSeq" id="WP_208197392.1">
    <property type="nucleotide sequence ID" value="NZ_CP076023.1"/>
</dbReference>
<protein>
    <submittedName>
        <fullName evidence="3">Alpha/beta hydrolase</fullName>
    </submittedName>
</protein>